<protein>
    <submittedName>
        <fullName evidence="1">Uncharacterized protein</fullName>
    </submittedName>
</protein>
<accession>A0A4U0NC31</accession>
<evidence type="ECO:0000313" key="1">
    <source>
        <dbReference type="EMBL" id="TJZ51480.1"/>
    </source>
</evidence>
<dbReference type="AlphaFoldDB" id="A0A4U0NC31"/>
<dbReference type="Proteomes" id="UP000306808">
    <property type="component" value="Unassembled WGS sequence"/>
</dbReference>
<sequence>MKALKAGDERERFYFFRMQQKRSKKPLCLFSCFYGKHIIDRLAISQYDTSENKSDYGKE</sequence>
<reference evidence="1 2" key="1">
    <citation type="submission" date="2019-04" db="EMBL/GenBank/DDBJ databases">
        <title>Sphingobacterium olei sp. nov., isolated from oil-contaminated soil.</title>
        <authorList>
            <person name="Liu B."/>
        </authorList>
    </citation>
    <scope>NUCLEOTIDE SEQUENCE [LARGE SCALE GENOMIC DNA]</scope>
    <source>
        <strain evidence="1 2">HAL-9</strain>
    </source>
</reference>
<dbReference type="RefSeq" id="WP_136903221.1">
    <property type="nucleotide sequence ID" value="NZ_SUME01000011.1"/>
</dbReference>
<gene>
    <name evidence="1" type="ORF">FAZ15_20400</name>
</gene>
<keyword evidence="2" id="KW-1185">Reference proteome</keyword>
<proteinExistence type="predicted"/>
<comment type="caution">
    <text evidence="1">The sequence shown here is derived from an EMBL/GenBank/DDBJ whole genome shotgun (WGS) entry which is preliminary data.</text>
</comment>
<name>A0A4U0NC31_9SPHI</name>
<dbReference type="EMBL" id="SUME01000011">
    <property type="protein sequence ID" value="TJZ51480.1"/>
    <property type="molecule type" value="Genomic_DNA"/>
</dbReference>
<evidence type="ECO:0000313" key="2">
    <source>
        <dbReference type="Proteomes" id="UP000306808"/>
    </source>
</evidence>
<organism evidence="1 2">
    <name type="scientific">Sphingobacterium olei</name>
    <dbReference type="NCBI Taxonomy" id="2571155"/>
    <lineage>
        <taxon>Bacteria</taxon>
        <taxon>Pseudomonadati</taxon>
        <taxon>Bacteroidota</taxon>
        <taxon>Sphingobacteriia</taxon>
        <taxon>Sphingobacteriales</taxon>
        <taxon>Sphingobacteriaceae</taxon>
        <taxon>Sphingobacterium</taxon>
    </lineage>
</organism>